<dbReference type="InterPro" id="IPR036071">
    <property type="entry name" value="AMMECR1_dom_sf"/>
</dbReference>
<dbReference type="PANTHER" id="PTHR13016:SF0">
    <property type="entry name" value="AMME SYNDROME CANDIDATE GENE 1 PROTEIN"/>
    <property type="match status" value="1"/>
</dbReference>
<dbReference type="InterPro" id="IPR027485">
    <property type="entry name" value="AMMECR1_N"/>
</dbReference>
<dbReference type="Proteomes" id="UP000548476">
    <property type="component" value="Unassembled WGS sequence"/>
</dbReference>
<organism evidence="2 3">
    <name type="scientific">Phytomonospora endophytica</name>
    <dbReference type="NCBI Taxonomy" id="714109"/>
    <lineage>
        <taxon>Bacteria</taxon>
        <taxon>Bacillati</taxon>
        <taxon>Actinomycetota</taxon>
        <taxon>Actinomycetes</taxon>
        <taxon>Micromonosporales</taxon>
        <taxon>Micromonosporaceae</taxon>
        <taxon>Phytomonospora</taxon>
    </lineage>
</organism>
<dbReference type="InterPro" id="IPR023473">
    <property type="entry name" value="AMMECR1"/>
</dbReference>
<protein>
    <submittedName>
        <fullName evidence="2">AmmeMemoRadiSam system protein A</fullName>
    </submittedName>
</protein>
<keyword evidence="3" id="KW-1185">Reference proteome</keyword>
<evidence type="ECO:0000313" key="2">
    <source>
        <dbReference type="EMBL" id="MBB6033199.1"/>
    </source>
</evidence>
<accession>A0A841FKN1</accession>
<dbReference type="InterPro" id="IPR002733">
    <property type="entry name" value="AMMECR1_domain"/>
</dbReference>
<dbReference type="Gene3D" id="3.30.700.20">
    <property type="entry name" value="Hypothetical protein ph0010, domain 1"/>
    <property type="match status" value="1"/>
</dbReference>
<comment type="caution">
    <text evidence="2">The sequence shown here is derived from an EMBL/GenBank/DDBJ whole genome shotgun (WGS) entry which is preliminary data.</text>
</comment>
<feature type="domain" description="AMMECR1" evidence="1">
    <location>
        <begin position="3"/>
        <end position="192"/>
    </location>
</feature>
<dbReference type="AlphaFoldDB" id="A0A841FKN1"/>
<dbReference type="EMBL" id="JACHGT010000002">
    <property type="protein sequence ID" value="MBB6033199.1"/>
    <property type="molecule type" value="Genomic_DNA"/>
</dbReference>
<name>A0A841FKN1_9ACTN</name>
<dbReference type="NCBIfam" id="TIGR04335">
    <property type="entry name" value="AmmeMemoSam_A"/>
    <property type="match status" value="1"/>
</dbReference>
<dbReference type="Gene3D" id="3.30.1490.150">
    <property type="entry name" value="Hypothetical protein ph0010, domain 2"/>
    <property type="match status" value="1"/>
</dbReference>
<dbReference type="PANTHER" id="PTHR13016">
    <property type="entry name" value="AMMECR1 HOMOLOG"/>
    <property type="match status" value="1"/>
</dbReference>
<gene>
    <name evidence="2" type="ORF">HNR73_001046</name>
</gene>
<evidence type="ECO:0000259" key="1">
    <source>
        <dbReference type="PROSITE" id="PS51112"/>
    </source>
</evidence>
<evidence type="ECO:0000313" key="3">
    <source>
        <dbReference type="Proteomes" id="UP000548476"/>
    </source>
</evidence>
<dbReference type="RefSeq" id="WP_184786089.1">
    <property type="nucleotide sequence ID" value="NZ_BONT01000023.1"/>
</dbReference>
<proteinExistence type="predicted"/>
<reference evidence="2 3" key="1">
    <citation type="submission" date="2020-08" db="EMBL/GenBank/DDBJ databases">
        <title>Genomic Encyclopedia of Type Strains, Phase IV (KMG-IV): sequencing the most valuable type-strain genomes for metagenomic binning, comparative biology and taxonomic classification.</title>
        <authorList>
            <person name="Goeker M."/>
        </authorList>
    </citation>
    <scope>NUCLEOTIDE SEQUENCE [LARGE SCALE GENOMIC DNA]</scope>
    <source>
        <strain evidence="2 3">YIM 65646</strain>
    </source>
</reference>
<dbReference type="InterPro" id="IPR027623">
    <property type="entry name" value="AmmeMemoSam_A"/>
</dbReference>
<dbReference type="Pfam" id="PF01871">
    <property type="entry name" value="AMMECR1"/>
    <property type="match status" value="1"/>
</dbReference>
<sequence length="192" mass="21076">MEAFGDAVVRLAVETVRLSLAAAPVDPDALLREDDPPRLREPGASFVTLERGGRLRGCIGTLQAQRPLYVDVARNAERSMSDPRLAPVDVDDWPVLTVKVSVLTAPEPIEGGDDARVLMAALRPGVDGLILSDDKRRSTFLPSVWRRLDTPERFLAALLRKGGWNRWPEGGLNARRYESLEFVSTPPPGGRT</sequence>
<dbReference type="PROSITE" id="PS51112">
    <property type="entry name" value="AMMECR1"/>
    <property type="match status" value="1"/>
</dbReference>
<dbReference type="SUPFAM" id="SSF143447">
    <property type="entry name" value="AMMECR1-like"/>
    <property type="match status" value="1"/>
</dbReference>